<gene>
    <name evidence="1" type="ORF">GCM10011396_02010</name>
</gene>
<dbReference type="AlphaFoldDB" id="A0A916XA38"/>
<comment type="caution">
    <text evidence="1">The sequence shown here is derived from an EMBL/GenBank/DDBJ whole genome shotgun (WGS) entry which is preliminary data.</text>
</comment>
<sequence length="260" mass="29887">MRYPTLMADDDPLQEYVLAALDLGLRHSGKDYQRVASSAKMQQARAIQELLSEQGQLDLLWTMTTAEREAQLLAVKIPIDKGLFGWRIALVKRGRGNIFKTVMKSKDLQAYSAGQEHDWPDTPILRSNGLPVVTATSYEALFNMLDGKRFDYFPRSVMEIWQEYREHPFHNLEVEKTIVLHYPTALYFFVSPRRPELAKDLHAGLEKAVADGSFERLFRKHLLPAIKKANIQKRRVLELSNPLLGPDSLPGKRPELWYKP</sequence>
<dbReference type="SUPFAM" id="SSF53850">
    <property type="entry name" value="Periplasmic binding protein-like II"/>
    <property type="match status" value="1"/>
</dbReference>
<dbReference type="Proteomes" id="UP000637423">
    <property type="component" value="Unassembled WGS sequence"/>
</dbReference>
<reference evidence="1" key="1">
    <citation type="journal article" date="2014" name="Int. J. Syst. Evol. Microbiol.">
        <title>Complete genome sequence of Corynebacterium casei LMG S-19264T (=DSM 44701T), isolated from a smear-ripened cheese.</title>
        <authorList>
            <consortium name="US DOE Joint Genome Institute (JGI-PGF)"/>
            <person name="Walter F."/>
            <person name="Albersmeier A."/>
            <person name="Kalinowski J."/>
            <person name="Ruckert C."/>
        </authorList>
    </citation>
    <scope>NUCLEOTIDE SEQUENCE</scope>
    <source>
        <strain evidence="1">CGMCC 1.10998</strain>
    </source>
</reference>
<dbReference type="Gene3D" id="3.40.190.10">
    <property type="entry name" value="Periplasmic binding protein-like II"/>
    <property type="match status" value="2"/>
</dbReference>
<reference evidence="1" key="2">
    <citation type="submission" date="2020-09" db="EMBL/GenBank/DDBJ databases">
        <authorList>
            <person name="Sun Q."/>
            <person name="Zhou Y."/>
        </authorList>
    </citation>
    <scope>NUCLEOTIDE SEQUENCE</scope>
    <source>
        <strain evidence="1">CGMCC 1.10998</strain>
    </source>
</reference>
<keyword evidence="2" id="KW-1185">Reference proteome</keyword>
<evidence type="ECO:0000313" key="2">
    <source>
        <dbReference type="Proteomes" id="UP000637423"/>
    </source>
</evidence>
<dbReference type="RefSeq" id="WP_188564136.1">
    <property type="nucleotide sequence ID" value="NZ_BMED01000001.1"/>
</dbReference>
<accession>A0A916XA38</accession>
<organism evidence="1 2">
    <name type="scientific">Undibacterium terreum</name>
    <dbReference type="NCBI Taxonomy" id="1224302"/>
    <lineage>
        <taxon>Bacteria</taxon>
        <taxon>Pseudomonadati</taxon>
        <taxon>Pseudomonadota</taxon>
        <taxon>Betaproteobacteria</taxon>
        <taxon>Burkholderiales</taxon>
        <taxon>Oxalobacteraceae</taxon>
        <taxon>Undibacterium</taxon>
    </lineage>
</organism>
<name>A0A916XA38_9BURK</name>
<dbReference type="EMBL" id="BMED01000001">
    <property type="protein sequence ID" value="GGC58710.1"/>
    <property type="molecule type" value="Genomic_DNA"/>
</dbReference>
<protein>
    <recommendedName>
        <fullName evidence="3">Solute-binding protein family 3/N-terminal domain-containing protein</fullName>
    </recommendedName>
</protein>
<evidence type="ECO:0008006" key="3">
    <source>
        <dbReference type="Google" id="ProtNLM"/>
    </source>
</evidence>
<proteinExistence type="predicted"/>
<evidence type="ECO:0000313" key="1">
    <source>
        <dbReference type="EMBL" id="GGC58710.1"/>
    </source>
</evidence>